<dbReference type="InterPro" id="IPR035970">
    <property type="entry name" value="60S_ribosomal_eL19_sf"/>
</dbReference>
<dbReference type="SUPFAM" id="SSF48140">
    <property type="entry name" value="Ribosomal protein L19 (L19e)"/>
    <property type="match status" value="1"/>
</dbReference>
<dbReference type="GO" id="GO:0005840">
    <property type="term" value="C:ribosome"/>
    <property type="evidence" value="ECO:0007669"/>
    <property type="project" value="UniProtKB-KW"/>
</dbReference>
<evidence type="ECO:0000256" key="6">
    <source>
        <dbReference type="HAMAP-Rule" id="MF_01475"/>
    </source>
</evidence>
<name>A0ABM8IUP7_9CREN</name>
<feature type="domain" description="Large ribosomal subunit protein eL19" evidence="9">
    <location>
        <begin position="4"/>
        <end position="147"/>
    </location>
</feature>
<dbReference type="Gene3D" id="1.10.1650.10">
    <property type="match status" value="1"/>
</dbReference>
<keyword evidence="11" id="KW-1185">Reference proteome</keyword>
<keyword evidence="5 6" id="KW-0687">Ribonucleoprotein</keyword>
<protein>
    <recommendedName>
        <fullName evidence="6">Large ribosomal subunit protein eL19</fullName>
    </recommendedName>
</protein>
<dbReference type="NCBIfam" id="NF006343">
    <property type="entry name" value="PRK08570.1"/>
    <property type="match status" value="1"/>
</dbReference>
<dbReference type="InterPro" id="IPR015972">
    <property type="entry name" value="Ribosomal_eL19_dom1"/>
</dbReference>
<comment type="subunit">
    <text evidence="6">Part of the 50S ribosomal subunit.</text>
</comment>
<dbReference type="Gene3D" id="1.10.1200.240">
    <property type="match status" value="1"/>
</dbReference>
<dbReference type="Pfam" id="PF25476">
    <property type="entry name" value="Ribosomal_L19e_C"/>
    <property type="match status" value="1"/>
</dbReference>
<evidence type="ECO:0000256" key="2">
    <source>
        <dbReference type="ARBA" id="ARBA00022730"/>
    </source>
</evidence>
<comment type="similarity">
    <text evidence="1 6 7">Belongs to the eukaryotic ribosomal protein eL19 family.</text>
</comment>
<dbReference type="Proteomes" id="UP001341135">
    <property type="component" value="Chromosome"/>
</dbReference>
<dbReference type="CDD" id="cd01418">
    <property type="entry name" value="Ribosomal_L19e_A"/>
    <property type="match status" value="1"/>
</dbReference>
<sequence>MAQDLSMQRRLAAEILGVGESRIWIDPTRLDDVASAITREEIRRLIKEGVIRVKPKHSPSRGRWRERHEARKKGRHRGYGRRKGDASARRDPKEEWMHRIRKMRRYLRYLRDHGVIDRRTYRKLYMWAKGGMFPTFASLRRWLEEHGYPTSVRK</sequence>
<feature type="compositionally biased region" description="Basic residues" evidence="8">
    <location>
        <begin position="55"/>
        <end position="81"/>
    </location>
</feature>
<keyword evidence="3 6" id="KW-0694">RNA-binding</keyword>
<keyword evidence="4 6" id="KW-0689">Ribosomal protein</keyword>
<reference evidence="10 11" key="1">
    <citation type="submission" date="2023-09" db="EMBL/GenBank/DDBJ databases">
        <title>Pyrofollis japonicus gen. nov. sp. nov., a novel member of the family Pyrodictiaceae isolated from the Iheya North hydrothermal field.</title>
        <authorList>
            <person name="Miyazaki U."/>
            <person name="Sanari M."/>
            <person name="Tame A."/>
            <person name="Kitajima M."/>
            <person name="Okamoto A."/>
            <person name="Sawayama S."/>
            <person name="Miyazaki J."/>
            <person name="Takai K."/>
            <person name="Nakagawa S."/>
        </authorList>
    </citation>
    <scope>NUCLEOTIDE SEQUENCE [LARGE SCALE GENOMIC DNA]</scope>
    <source>
        <strain evidence="10 11">AV2</strain>
    </source>
</reference>
<evidence type="ECO:0000256" key="3">
    <source>
        <dbReference type="ARBA" id="ARBA00022884"/>
    </source>
</evidence>
<dbReference type="InterPro" id="IPR039547">
    <property type="entry name" value="Ribosomal_eL19"/>
</dbReference>
<dbReference type="Pfam" id="PF01280">
    <property type="entry name" value="Ribosomal_L19e"/>
    <property type="match status" value="1"/>
</dbReference>
<dbReference type="InterPro" id="IPR033936">
    <property type="entry name" value="Ribosomal_eL19_arc"/>
</dbReference>
<dbReference type="PROSITE" id="PS00526">
    <property type="entry name" value="RIBOSOMAL_L19E"/>
    <property type="match status" value="1"/>
</dbReference>
<dbReference type="InterPro" id="IPR000196">
    <property type="entry name" value="Ribosomal_eL19_dom"/>
</dbReference>
<feature type="compositionally biased region" description="Basic and acidic residues" evidence="8">
    <location>
        <begin position="82"/>
        <end position="91"/>
    </location>
</feature>
<dbReference type="SMART" id="SM01416">
    <property type="entry name" value="Ribosomal_L19e"/>
    <property type="match status" value="1"/>
</dbReference>
<evidence type="ECO:0000256" key="8">
    <source>
        <dbReference type="SAM" id="MobiDB-lite"/>
    </source>
</evidence>
<evidence type="ECO:0000256" key="5">
    <source>
        <dbReference type="ARBA" id="ARBA00023274"/>
    </source>
</evidence>
<dbReference type="PANTHER" id="PTHR10722">
    <property type="entry name" value="60S RIBOSOMAL PROTEIN L19"/>
    <property type="match status" value="1"/>
</dbReference>
<evidence type="ECO:0000259" key="9">
    <source>
        <dbReference type="SMART" id="SM01416"/>
    </source>
</evidence>
<evidence type="ECO:0000313" key="10">
    <source>
        <dbReference type="EMBL" id="BES81293.1"/>
    </source>
</evidence>
<evidence type="ECO:0000313" key="11">
    <source>
        <dbReference type="Proteomes" id="UP001341135"/>
    </source>
</evidence>
<dbReference type="InterPro" id="IPR023638">
    <property type="entry name" value="Ribosomal_eL19_CS"/>
</dbReference>
<dbReference type="InterPro" id="IPR057259">
    <property type="entry name" value="Ribosomal_L19e"/>
</dbReference>
<proteinExistence type="inferred from homology"/>
<dbReference type="InterPro" id="IPR057260">
    <property type="entry name" value="Ribosomal_L19e_C"/>
</dbReference>
<evidence type="ECO:0000256" key="4">
    <source>
        <dbReference type="ARBA" id="ARBA00022980"/>
    </source>
</evidence>
<feature type="region of interest" description="Disordered" evidence="8">
    <location>
        <begin position="55"/>
        <end position="91"/>
    </location>
</feature>
<keyword evidence="2 6" id="KW-0699">rRNA-binding</keyword>
<evidence type="ECO:0000256" key="1">
    <source>
        <dbReference type="ARBA" id="ARBA00011082"/>
    </source>
</evidence>
<organism evidence="10 11">
    <name type="scientific">Pyrodictium abyssi</name>
    <dbReference type="NCBI Taxonomy" id="54256"/>
    <lineage>
        <taxon>Archaea</taxon>
        <taxon>Thermoproteota</taxon>
        <taxon>Thermoprotei</taxon>
        <taxon>Desulfurococcales</taxon>
        <taxon>Pyrodictiaceae</taxon>
        <taxon>Pyrodictium</taxon>
    </lineage>
</organism>
<comment type="function">
    <text evidence="6">Binds to the 23S rRNA.</text>
</comment>
<dbReference type="EMBL" id="AP028907">
    <property type="protein sequence ID" value="BES81293.1"/>
    <property type="molecule type" value="Genomic_DNA"/>
</dbReference>
<accession>A0ABM8IUP7</accession>
<evidence type="ECO:0000256" key="7">
    <source>
        <dbReference type="RuleBase" id="RU000574"/>
    </source>
</evidence>
<gene>
    <name evidence="6" type="primary">rpl19e</name>
    <name evidence="10" type="ORF">PABY_08600</name>
</gene>
<dbReference type="HAMAP" id="MF_01475">
    <property type="entry name" value="Ribosomal_eL19"/>
    <property type="match status" value="1"/>
</dbReference>